<feature type="domain" description="HNH Cas9-type" evidence="14">
    <location>
        <begin position="510"/>
        <end position="665"/>
    </location>
</feature>
<feature type="compositionally biased region" description="Basic residues" evidence="13">
    <location>
        <begin position="51"/>
        <end position="65"/>
    </location>
</feature>
<dbReference type="InterPro" id="IPR036397">
    <property type="entry name" value="RNaseH_sf"/>
</dbReference>
<dbReference type="GO" id="GO:0003677">
    <property type="term" value="F:DNA binding"/>
    <property type="evidence" value="ECO:0007669"/>
    <property type="project" value="UniProtKB-UniRule"/>
</dbReference>
<dbReference type="GO" id="GO:0046872">
    <property type="term" value="F:metal ion binding"/>
    <property type="evidence" value="ECO:0007669"/>
    <property type="project" value="UniProtKB-UniRule"/>
</dbReference>
<dbReference type="InterPro" id="IPR003615">
    <property type="entry name" value="HNH_nuc"/>
</dbReference>
<dbReference type="NCBIfam" id="TIGR01865">
    <property type="entry name" value="cas_Csn1"/>
    <property type="match status" value="1"/>
</dbReference>
<feature type="active site" description="Proton acceptor for HNH nuclease domain" evidence="12">
    <location>
        <position position="585"/>
    </location>
</feature>
<reference evidence="15 16" key="1">
    <citation type="journal article" date="2010" name="Stand. Genomic Sci.">
        <title>Complete genome sequence of Ilyobacter polytropus type strain (CuHbu1).</title>
        <authorList>
            <person name="Sikorski J."/>
            <person name="Chertkov O."/>
            <person name="Lapidus A."/>
            <person name="Nolan M."/>
            <person name="Lucas S."/>
            <person name="Del Rio T.G."/>
            <person name="Tice H."/>
            <person name="Cheng J.F."/>
            <person name="Tapia R."/>
            <person name="Han C."/>
            <person name="Goodwin L."/>
            <person name="Pitluck S."/>
            <person name="Liolios K."/>
            <person name="Ivanova N."/>
            <person name="Mavromatis K."/>
            <person name="Mikhailova N."/>
            <person name="Pati A."/>
            <person name="Chen A."/>
            <person name="Palaniappan K."/>
            <person name="Land M."/>
            <person name="Hauser L."/>
            <person name="Chang Y.J."/>
            <person name="Jeffries C.D."/>
            <person name="Brambilla E."/>
            <person name="Yasawong M."/>
            <person name="Rohde M."/>
            <person name="Pukall R."/>
            <person name="Spring S."/>
            <person name="Goker M."/>
            <person name="Woyke T."/>
            <person name="Bristow J."/>
            <person name="Eisen J.A."/>
            <person name="Markowitz V."/>
            <person name="Hugenholtz P."/>
            <person name="Kyrpides N.C."/>
            <person name="Klenk H.P."/>
        </authorList>
    </citation>
    <scope>NUCLEOTIDE SEQUENCE [LARGE SCALE GENOMIC DNA]</scope>
    <source>
        <strain evidence="16">ATCC 51220 / DSM 2926 / LMG 16218 / CuHBu1</strain>
        <plasmid evidence="16">pILYOP01</plasmid>
    </source>
</reference>
<evidence type="ECO:0000256" key="8">
    <source>
        <dbReference type="ARBA" id="ARBA00023118"/>
    </source>
</evidence>
<organism evidence="15 16">
    <name type="scientific">Ilyobacter polytropus (strain ATCC 51220 / DSM 2926 / LMG 16218 / CuHBu1)</name>
    <dbReference type="NCBI Taxonomy" id="572544"/>
    <lineage>
        <taxon>Bacteria</taxon>
        <taxon>Fusobacteriati</taxon>
        <taxon>Fusobacteriota</taxon>
        <taxon>Fusobacteriia</taxon>
        <taxon>Fusobacteriales</taxon>
        <taxon>Fusobacteriaceae</taxon>
        <taxon>Ilyobacter</taxon>
    </lineage>
</organism>
<evidence type="ECO:0000256" key="3">
    <source>
        <dbReference type="ARBA" id="ARBA00022723"/>
    </source>
</evidence>
<keyword evidence="3" id="KW-0479">Metal-binding</keyword>
<dbReference type="GO" id="GO:0004519">
    <property type="term" value="F:endonuclease activity"/>
    <property type="evidence" value="ECO:0007669"/>
    <property type="project" value="UniProtKB-UniRule"/>
</dbReference>
<keyword evidence="6" id="KW-0460">Magnesium</keyword>
<keyword evidence="4 12" id="KW-0255">Endonuclease</keyword>
<proteinExistence type="inferred from homology"/>
<sequence>MKYSIGLDIGIASVGWSVINKDKERIEDMGVRIFQKAENPKDGSSLASSRREKRGSRRRNRRKKHRLDRIKNILCESGLVKKNEIEKIYKNAYLKSPWELRAKSLEAKISNKEIAQILLHIAKRRGFKSFRKTDRNADDTGKLLSGIQENKKIMEEKGYLTIGDMVAKDPKFNTHVRNKAGSYLFSFSRKLLEDEVRKIQAKQKELGNTHFTDDVLEKYIEVFNSQRNFDEGPSKPSPYYSEIGQIAKMIGNCTFESSEKRTAKNTWSGERFVFLQKLNNFRIVGLSGKRPLTEEERDIVEKEVYLKKEVRYEKLRKILYLKEEERFGDLNYSKDEKQDKKTEKTKFISLIGNYTIKKLNLSEKLKSEIEEDKSKLDKIIEILTFNKSDKTIESNLKKLELSREDIEILLSEEFSGTLNLSLKAIKKILPYLEKGLSYNEACEKADYDYKNNGIKFKRGELLPVVDKDLIANPVVLRAISQTRKVVNAIIRKYGTPHTIHVEVARDLAKSYDDRQTIIKENKKRELENEKTKKFISEEFGIKNVKGKLLLKYRLYQEQEGRCAYSRKELSLSEVILDESMTDIDHIIPYSRSMDDSYSNKVLVLSGENRKKSNLLPKEYFDRQGRDWDTFVLNVKAMKIHPRKKSNLLKEKFTREDNKDWKSRALNDTRYISRFVANYLENALEYRDDSPKKRVFMIPGQLTAQLRARWRLNKVRENGDLHHALDAAVVAVTDQKAINNISNISRYKELKNCKDVIPSIEYHADEETGEVYFEEVKDTRFPMPWSGFDLELQKRLESENPREEFYNLLSDKRYLGWFNYEEGFIEKLRPVFVSRMPNRGVKGQAHQETIRSSKKISNQIAVSKKPLNSIKLKDLEKMQGRDTDRKLYEALKNRLEEYDDKPEKAFAEPFYKPTNSGKRGPLVRGIKVEEKQNVGVYVNGGQASNGSMVRIDVFRKNGKFYTVPIYVHQTLLKELPNRAINGKPYKDWDLIDGSFEFLYSFYPNDLIEIEFGKSKSIKNDNKLTKTEIPEVNLSEVLGYYRGMDTSTGAATIDTQDGKIQMRIGIKTVKNIKKYQVDVLGNVYKVKREKRQTF</sequence>
<evidence type="ECO:0000313" key="16">
    <source>
        <dbReference type="Proteomes" id="UP000006875"/>
    </source>
</evidence>
<evidence type="ECO:0000256" key="4">
    <source>
        <dbReference type="ARBA" id="ARBA00022759"/>
    </source>
</evidence>
<evidence type="ECO:0000256" key="11">
    <source>
        <dbReference type="ARBA" id="ARBA00046380"/>
    </source>
</evidence>
<gene>
    <name evidence="12" type="primary">cas9</name>
    <name evidence="15" type="ordered locus">Ilyop_2611</name>
</gene>
<dbReference type="InterPro" id="IPR033114">
    <property type="entry name" value="HNH_CAS9"/>
</dbReference>
<comment type="caution">
    <text evidence="12">Lacks conserved residue(s) required for the propagation of feature annotation.</text>
</comment>
<dbReference type="GO" id="GO:0016787">
    <property type="term" value="F:hydrolase activity"/>
    <property type="evidence" value="ECO:0007669"/>
    <property type="project" value="UniProtKB-KW"/>
</dbReference>
<feature type="active site" description="For RuvC-like nuclease domain" evidence="12">
    <location>
        <position position="8"/>
    </location>
</feature>
<dbReference type="KEGG" id="ipo:Ilyop_2611"/>
<dbReference type="HAMAP" id="MF_01480">
    <property type="entry name" value="Cas9"/>
    <property type="match status" value="1"/>
</dbReference>
<evidence type="ECO:0000256" key="1">
    <source>
        <dbReference type="ARBA" id="ARBA00001946"/>
    </source>
</evidence>
<keyword evidence="5 12" id="KW-0378">Hydrolase</keyword>
<comment type="function">
    <text evidence="12">CRISPR (clustered regularly interspaced short palindromic repeat) is an adaptive immune system that provides protection against mobile genetic elements (viruses, transposable elements and conjugative plasmids). CRISPR clusters contain spacers, sequences complementary to antecedent mobile elements, and target invading nucleic acids. CRISPR clusters are transcribed and processed into CRISPR RNA (crRNA). In type II CRISPR systems correct processing of pre-crRNA requires a trans-encoded small RNA (tracrRNA), endogenous ribonuclease 3 (rnc) and this protein. The tracrRNA serves as a guide for ribonuclease 3-aided processing of pre-crRNA. Subsequently Cas9/crRNA/tracrRNA endonucleolytically cleaves linear or circular dsDNA target complementary to the spacer; Cas9 is inactive in the absence of the 2 guide RNAs (gRNA). Cas9 recognizes the protospacer adjacent motif (PAM) in the CRISPR repeat sequences to help distinguish self versus nonself, as targets within the bacterial CRISPR locus do not have PAMs. PAM recognition is also required for catalytic activity.</text>
</comment>
<keyword evidence="7 12" id="KW-0694">RNA-binding</keyword>
<evidence type="ECO:0000256" key="5">
    <source>
        <dbReference type="ARBA" id="ARBA00022801"/>
    </source>
</evidence>
<comment type="domain">
    <text evidence="12">Has 2 endonuclease domains. The discontinuous RuvC-like domain cleaves the target DNA noncomplementary to crRNA while the HNH nuclease domain cleaves the target DNA complementary to crRNA.</text>
</comment>
<comment type="similarity">
    <text evidence="12">Belongs to the CRISPR-associated Cas9 family.</text>
</comment>
<dbReference type="PROSITE" id="PS51749">
    <property type="entry name" value="HNH_CAS9"/>
    <property type="match status" value="1"/>
</dbReference>
<geneLocation type="plasmid" evidence="15 16">
    <name>pILYOP01</name>
</geneLocation>
<feature type="region of interest" description="Disordered" evidence="13">
    <location>
        <begin position="38"/>
        <end position="65"/>
    </location>
</feature>
<name>E3HCA8_ILYPC</name>
<comment type="subunit">
    <text evidence="11 12">Monomer. Binds crRNA and tracrRNA.</text>
</comment>
<keyword evidence="16" id="KW-1185">Reference proteome</keyword>
<dbReference type="InterPro" id="IPR055228">
    <property type="entry name" value="Cas9_RuvC"/>
</dbReference>
<keyword evidence="2 12" id="KW-0540">Nuclease</keyword>
<evidence type="ECO:0000256" key="12">
    <source>
        <dbReference type="HAMAP-Rule" id="MF_01480"/>
    </source>
</evidence>
<dbReference type="Pfam" id="PF13395">
    <property type="entry name" value="HNH_4"/>
    <property type="match status" value="1"/>
</dbReference>
<dbReference type="Proteomes" id="UP000006875">
    <property type="component" value="Plasmid pILYOP01"/>
</dbReference>
<evidence type="ECO:0000256" key="7">
    <source>
        <dbReference type="ARBA" id="ARBA00022884"/>
    </source>
</evidence>
<evidence type="ECO:0000313" key="15">
    <source>
        <dbReference type="EMBL" id="ADO84368.1"/>
    </source>
</evidence>
<dbReference type="InterPro" id="IPR028629">
    <property type="entry name" value="Cas9"/>
</dbReference>
<dbReference type="SMART" id="SM00507">
    <property type="entry name" value="HNHc"/>
    <property type="match status" value="1"/>
</dbReference>
<keyword evidence="15" id="KW-0614">Plasmid</keyword>
<dbReference type="GO" id="GO:0051607">
    <property type="term" value="P:defense response to virus"/>
    <property type="evidence" value="ECO:0007669"/>
    <property type="project" value="UniProtKB-UniRule"/>
</dbReference>
<dbReference type="OrthoDB" id="9757607at2"/>
<dbReference type="HOGENOM" id="CLU_007514_0_0_0"/>
<evidence type="ECO:0000259" key="14">
    <source>
        <dbReference type="PROSITE" id="PS51749"/>
    </source>
</evidence>
<accession>E3HCA8</accession>
<protein>
    <recommendedName>
        <fullName evidence="12">CRISPR-associated endonuclease Cas9</fullName>
        <ecNumber evidence="12">3.1.-.-</ecNumber>
    </recommendedName>
</protein>
<keyword evidence="9 12" id="KW-0238">DNA-binding</keyword>
<comment type="cofactor">
    <cofactor evidence="1">
        <name>Mg(2+)</name>
        <dbReference type="ChEBI" id="CHEBI:18420"/>
    </cofactor>
</comment>
<dbReference type="GO" id="GO:0043571">
    <property type="term" value="P:maintenance of CRISPR repeat elements"/>
    <property type="evidence" value="ECO:0007669"/>
    <property type="project" value="UniProtKB-UniRule"/>
</dbReference>
<evidence type="ECO:0000256" key="6">
    <source>
        <dbReference type="ARBA" id="ARBA00022842"/>
    </source>
</evidence>
<dbReference type="GO" id="GO:0003723">
    <property type="term" value="F:RNA binding"/>
    <property type="evidence" value="ECO:0007669"/>
    <property type="project" value="UniProtKB-UniRule"/>
</dbReference>
<dbReference type="EC" id="3.1.-.-" evidence="12"/>
<evidence type="ECO:0000256" key="13">
    <source>
        <dbReference type="SAM" id="MobiDB-lite"/>
    </source>
</evidence>
<evidence type="ECO:0000256" key="2">
    <source>
        <dbReference type="ARBA" id="ARBA00022722"/>
    </source>
</evidence>
<evidence type="ECO:0000256" key="9">
    <source>
        <dbReference type="ARBA" id="ARBA00023125"/>
    </source>
</evidence>
<dbReference type="EMBL" id="CP002282">
    <property type="protein sequence ID" value="ADO84368.1"/>
    <property type="molecule type" value="Genomic_DNA"/>
</dbReference>
<evidence type="ECO:0000256" key="10">
    <source>
        <dbReference type="ARBA" id="ARBA00023211"/>
    </source>
</evidence>
<dbReference type="RefSeq" id="WP_013389026.1">
    <property type="nucleotide sequence ID" value="NC_014633.1"/>
</dbReference>
<dbReference type="AlphaFoldDB" id="E3HCA8"/>
<dbReference type="Gene3D" id="3.30.420.10">
    <property type="entry name" value="Ribonuclease H-like superfamily/Ribonuclease H"/>
    <property type="match status" value="3"/>
</dbReference>
<keyword evidence="10" id="KW-0464">Manganese</keyword>
<dbReference type="Pfam" id="PF22702">
    <property type="entry name" value="Cas9_RuvC"/>
    <property type="match status" value="1"/>
</dbReference>
<keyword evidence="8 12" id="KW-0051">Antiviral defense</keyword>